<sequence length="126" mass="13923">MHPVDTDDETKSSRESGRIFPDCTHSVVTSVGIPDATGFTQSPLFAQLHVDWYTEGFIIIGVPNPLSQYEWHIQCCTLPMPSIRSVGDNFSRGDSASFKGKLSGPAPRTVRLLARRKLPSVFTEDN</sequence>
<comment type="caution">
    <text evidence="1">The sequence shown here is derived from an EMBL/GenBank/DDBJ whole genome shotgun (WGS) entry which is preliminary data.</text>
</comment>
<keyword evidence="2" id="KW-1185">Reference proteome</keyword>
<accession>A0ABD0LIG0</accession>
<dbReference type="EMBL" id="JACVVK020000045">
    <property type="protein sequence ID" value="KAK7499289.1"/>
    <property type="molecule type" value="Genomic_DNA"/>
</dbReference>
<proteinExistence type="predicted"/>
<dbReference type="AlphaFoldDB" id="A0ABD0LIG0"/>
<name>A0ABD0LIG0_9CAEN</name>
<dbReference type="Proteomes" id="UP001519460">
    <property type="component" value="Unassembled WGS sequence"/>
</dbReference>
<gene>
    <name evidence="1" type="ORF">BaRGS_00009549</name>
</gene>
<reference evidence="1 2" key="1">
    <citation type="journal article" date="2023" name="Sci. Data">
        <title>Genome assembly of the Korean intertidal mud-creeper Batillaria attramentaria.</title>
        <authorList>
            <person name="Patra A.K."/>
            <person name="Ho P.T."/>
            <person name="Jun S."/>
            <person name="Lee S.J."/>
            <person name="Kim Y."/>
            <person name="Won Y.J."/>
        </authorList>
    </citation>
    <scope>NUCLEOTIDE SEQUENCE [LARGE SCALE GENOMIC DNA]</scope>
    <source>
        <strain evidence="1">Wonlab-2016</strain>
    </source>
</reference>
<evidence type="ECO:0000313" key="1">
    <source>
        <dbReference type="EMBL" id="KAK7499289.1"/>
    </source>
</evidence>
<protein>
    <submittedName>
        <fullName evidence="1">Uncharacterized protein</fullName>
    </submittedName>
</protein>
<evidence type="ECO:0000313" key="2">
    <source>
        <dbReference type="Proteomes" id="UP001519460"/>
    </source>
</evidence>
<organism evidence="1 2">
    <name type="scientific">Batillaria attramentaria</name>
    <dbReference type="NCBI Taxonomy" id="370345"/>
    <lineage>
        <taxon>Eukaryota</taxon>
        <taxon>Metazoa</taxon>
        <taxon>Spiralia</taxon>
        <taxon>Lophotrochozoa</taxon>
        <taxon>Mollusca</taxon>
        <taxon>Gastropoda</taxon>
        <taxon>Caenogastropoda</taxon>
        <taxon>Sorbeoconcha</taxon>
        <taxon>Cerithioidea</taxon>
        <taxon>Batillariidae</taxon>
        <taxon>Batillaria</taxon>
    </lineage>
</organism>